<proteinExistence type="predicted"/>
<evidence type="ECO:0000313" key="1">
    <source>
        <dbReference type="EMBL" id="RYO77469.1"/>
    </source>
</evidence>
<protein>
    <submittedName>
        <fullName evidence="1">Uncharacterized protein</fullName>
    </submittedName>
</protein>
<organism evidence="1 2">
    <name type="scientific">Monosporascus cannonballus</name>
    <dbReference type="NCBI Taxonomy" id="155416"/>
    <lineage>
        <taxon>Eukaryota</taxon>
        <taxon>Fungi</taxon>
        <taxon>Dikarya</taxon>
        <taxon>Ascomycota</taxon>
        <taxon>Pezizomycotina</taxon>
        <taxon>Sordariomycetes</taxon>
        <taxon>Xylariomycetidae</taxon>
        <taxon>Xylariales</taxon>
        <taxon>Xylariales incertae sedis</taxon>
        <taxon>Monosporascus</taxon>
    </lineage>
</organism>
<reference evidence="1 2" key="1">
    <citation type="submission" date="2018-06" db="EMBL/GenBank/DDBJ databases">
        <title>Complete Genomes of Monosporascus.</title>
        <authorList>
            <person name="Robinson A.J."/>
            <person name="Natvig D.O."/>
        </authorList>
    </citation>
    <scope>NUCLEOTIDE SEQUENCE [LARGE SCALE GENOMIC DNA]</scope>
    <source>
        <strain evidence="1 2">CBS 609.92</strain>
    </source>
</reference>
<dbReference type="EMBL" id="QJNS01000459">
    <property type="protein sequence ID" value="RYO77469.1"/>
    <property type="molecule type" value="Genomic_DNA"/>
</dbReference>
<sequence>MSTPSRTLEQRATVKPRRVLACVLCQERKIKFPERELFERVRQYERLLRQNNIEFEALHTPAAEHVSFERGRNIWHAMSQRTLDPQGYDENSVSDDDDDDGDFLRNDDDVPRIIGAADNITNISPTLEALLFSIYVRENGKVRSERQKKPPSRWFIV</sequence>
<keyword evidence="2" id="KW-1185">Reference proteome</keyword>
<comment type="caution">
    <text evidence="1">The sequence shown here is derived from an EMBL/GenBank/DDBJ whole genome shotgun (WGS) entry which is preliminary data.</text>
</comment>
<name>A0ABY0GXY7_9PEZI</name>
<accession>A0ABY0GXY7</accession>
<evidence type="ECO:0000313" key="2">
    <source>
        <dbReference type="Proteomes" id="UP000294003"/>
    </source>
</evidence>
<gene>
    <name evidence="1" type="ORF">DL762_009242</name>
</gene>
<dbReference type="Proteomes" id="UP000294003">
    <property type="component" value="Unassembled WGS sequence"/>
</dbReference>